<dbReference type="RefSeq" id="WP_028106555.1">
    <property type="nucleotide sequence ID" value="NZ_LVVL01000001.1"/>
</dbReference>
<dbReference type="NCBIfam" id="NF038403">
    <property type="entry name" value="perm_prefix_1"/>
    <property type="match status" value="1"/>
</dbReference>
<keyword evidence="1" id="KW-1133">Transmembrane helix</keyword>
<feature type="transmembrane region" description="Helical" evidence="1">
    <location>
        <begin position="193"/>
        <end position="217"/>
    </location>
</feature>
<gene>
    <name evidence="2" type="ORF">A3783_07455</name>
</gene>
<comment type="caution">
    <text evidence="2">The sequence shown here is derived from an EMBL/GenBank/DDBJ whole genome shotgun (WGS) entry which is preliminary data.</text>
</comment>
<sequence>MIDEYVNQLYRSADPDLPETKELKDETRQHLEETVAELVFDGYSEQAAMKIAINRFGGEEQSQVLIHELQLIQKLFAKRILRAGIVVLVLSLMFGFSGFIVRSTSDISESGIRYQLGEEWEATDSAPLKTVVEEEWMVTAARIYSTSTEGERLTLEQSYGKNVPSVFQPFMSSSLSGAPDKGWEVEFDEIDTVVIGFAFALLGLSAAHVLFAIWIIIQRHRTDRLSRTTTVLSIVIPALSILLYFVTKKRP</sequence>
<dbReference type="InterPro" id="IPR047928">
    <property type="entry name" value="Perm_prefix_1"/>
</dbReference>
<feature type="transmembrane region" description="Helical" evidence="1">
    <location>
        <begin position="80"/>
        <end position="101"/>
    </location>
</feature>
<proteinExistence type="predicted"/>
<keyword evidence="1" id="KW-0812">Transmembrane</keyword>
<reference evidence="2 3" key="1">
    <citation type="submission" date="2016-03" db="EMBL/GenBank/DDBJ databases">
        <authorList>
            <person name="Cho S.-Y."/>
            <person name="Lim S."/>
            <person name="Kim H."/>
            <person name="Soh E.H."/>
            <person name="Moon J.S."/>
        </authorList>
    </citation>
    <scope>NUCLEOTIDE SEQUENCE [LARGE SCALE GENOMIC DNA]</scope>
    <source>
        <strain evidence="2 3">KCTC 3810</strain>
    </source>
</reference>
<dbReference type="EMBL" id="LVVL01000001">
    <property type="protein sequence ID" value="OAN15760.1"/>
    <property type="molecule type" value="Genomic_DNA"/>
</dbReference>
<keyword evidence="3" id="KW-1185">Reference proteome</keyword>
<evidence type="ECO:0000313" key="2">
    <source>
        <dbReference type="EMBL" id="OAN15760.1"/>
    </source>
</evidence>
<feature type="transmembrane region" description="Helical" evidence="1">
    <location>
        <begin position="229"/>
        <end position="247"/>
    </location>
</feature>
<accession>A0ABX2VD29</accession>
<dbReference type="Proteomes" id="UP000078447">
    <property type="component" value="Unassembled WGS sequence"/>
</dbReference>
<name>A0ABX2VD29_9BACL</name>
<evidence type="ECO:0000256" key="1">
    <source>
        <dbReference type="SAM" id="Phobius"/>
    </source>
</evidence>
<keyword evidence="1" id="KW-0472">Membrane</keyword>
<protein>
    <submittedName>
        <fullName evidence="2">Uncharacterized protein</fullName>
    </submittedName>
</protein>
<organism evidence="2 3">
    <name type="scientific">Exiguobacterium undae</name>
    <dbReference type="NCBI Taxonomy" id="169177"/>
    <lineage>
        <taxon>Bacteria</taxon>
        <taxon>Bacillati</taxon>
        <taxon>Bacillota</taxon>
        <taxon>Bacilli</taxon>
        <taxon>Bacillales</taxon>
        <taxon>Bacillales Family XII. Incertae Sedis</taxon>
        <taxon>Exiguobacterium</taxon>
    </lineage>
</organism>
<evidence type="ECO:0000313" key="3">
    <source>
        <dbReference type="Proteomes" id="UP000078447"/>
    </source>
</evidence>